<reference evidence="14" key="1">
    <citation type="journal article" date="2023" name="Arch. Virol.">
        <title>First detection and complete genome sequence of a new potexvirus naturally infecting Adenium obesum.</title>
        <authorList>
            <person name="Gauthier M.A."/>
            <person name="Abeynayake S.W."/>
            <person name="Lelwala R.V."/>
            <person name="McMaster C.A."/>
            <person name="Eichner R."/>
            <person name="Morrison J."/>
            <person name="Elliott C.E."/>
            <person name="Fiorito S."/>
            <person name="Dinsdale A."/>
            <person name="Pattemore J."/>
            <person name="Barrero R.A."/>
        </authorList>
    </citation>
    <scope>NUCLEOTIDE SEQUENCE</scope>
    <source>
        <strain evidence="14">B27</strain>
    </source>
</reference>
<keyword evidence="5 13" id="KW-0812">Transmembrane</keyword>
<name>A0AA51VJ78_9VIRU</name>
<evidence type="ECO:0000256" key="12">
    <source>
        <dbReference type="ARBA" id="ARBA00033148"/>
    </source>
</evidence>
<evidence type="ECO:0000256" key="6">
    <source>
        <dbReference type="ARBA" id="ARBA00022870"/>
    </source>
</evidence>
<evidence type="ECO:0000256" key="5">
    <source>
        <dbReference type="ARBA" id="ARBA00022692"/>
    </source>
</evidence>
<dbReference type="EMBL" id="OR039325">
    <property type="protein sequence ID" value="WMX21794.1"/>
    <property type="molecule type" value="Genomic_RNA"/>
</dbReference>
<dbReference type="InterPro" id="IPR003411">
    <property type="entry name" value="TGBp3"/>
</dbReference>
<evidence type="ECO:0000256" key="1">
    <source>
        <dbReference type="ARBA" id="ARBA00004625"/>
    </source>
</evidence>
<evidence type="ECO:0000256" key="7">
    <source>
        <dbReference type="ARBA" id="ARBA00022989"/>
    </source>
</evidence>
<dbReference type="GO" id="GO:0046740">
    <property type="term" value="P:transport of virus in host, cell to cell"/>
    <property type="evidence" value="ECO:0007669"/>
    <property type="project" value="UniProtKB-KW"/>
</dbReference>
<evidence type="ECO:0000256" key="10">
    <source>
        <dbReference type="ARBA" id="ARBA00023184"/>
    </source>
</evidence>
<evidence type="ECO:0000313" key="14">
    <source>
        <dbReference type="EMBL" id="WMX21794.1"/>
    </source>
</evidence>
<dbReference type="GO" id="GO:0044167">
    <property type="term" value="C:host cell endoplasmic reticulum membrane"/>
    <property type="evidence" value="ECO:0007669"/>
    <property type="project" value="UniProtKB-SubCell"/>
</dbReference>
<sequence length="86" mass="9571">MHNEHTSPPSLFAFFHLSFSFYIKLLLGITLGILVLLALPRPYEPCTIIITGERVTAHGCPVTQELANILSNREALHAVKFPINSE</sequence>
<keyword evidence="4" id="KW-0813">Transport</keyword>
<proteinExistence type="inferred from homology"/>
<evidence type="ECO:0000256" key="8">
    <source>
        <dbReference type="ARBA" id="ARBA00023031"/>
    </source>
</evidence>
<evidence type="ECO:0000256" key="4">
    <source>
        <dbReference type="ARBA" id="ARBA00022448"/>
    </source>
</evidence>
<keyword evidence="8" id="KW-0916">Viral movement protein</keyword>
<evidence type="ECO:0000256" key="13">
    <source>
        <dbReference type="SAM" id="Phobius"/>
    </source>
</evidence>
<reference evidence="14" key="2">
    <citation type="submission" date="2023-05" db="EMBL/GenBank/DDBJ databases">
        <authorList>
            <person name="Gauthier M.-E.A."/>
            <person name="Abeyanake S."/>
        </authorList>
    </citation>
    <scope>NUCLEOTIDE SEQUENCE</scope>
    <source>
        <strain evidence="14">B27</strain>
    </source>
</reference>
<protein>
    <recommendedName>
        <fullName evidence="3">Movement protein TGBp3</fullName>
    </recommendedName>
    <alternativeName>
        <fullName evidence="12">Triple gene block 3 protein</fullName>
    </alternativeName>
</protein>
<comment type="subcellular location">
    <subcellularLocation>
        <location evidence="1">Host endoplasmic reticulum membrane</location>
    </subcellularLocation>
</comment>
<evidence type="ECO:0000256" key="11">
    <source>
        <dbReference type="ARBA" id="ARBA00025270"/>
    </source>
</evidence>
<evidence type="ECO:0000256" key="2">
    <source>
        <dbReference type="ARBA" id="ARBA00010355"/>
    </source>
</evidence>
<keyword evidence="9 13" id="KW-0472">Membrane</keyword>
<comment type="similarity">
    <text evidence="2">Belongs to the Tymovirales TGBp3 protein family.</text>
</comment>
<dbReference type="Pfam" id="PF02495">
    <property type="entry name" value="TGBp3"/>
    <property type="match status" value="1"/>
</dbReference>
<organism evidence="14">
    <name type="scientific">Adenium obesum virus X</name>
    <dbReference type="NCBI Taxonomy" id="3074438"/>
    <lineage>
        <taxon>Viruses</taxon>
        <taxon>Riboviria</taxon>
        <taxon>Orthornavirae</taxon>
        <taxon>Kitrinoviricota</taxon>
        <taxon>Alsuviricetes</taxon>
        <taxon>Tymovirales</taxon>
        <taxon>Alphaflexiviridae</taxon>
        <taxon>Potexvirus</taxon>
        <taxon>Potexvirus ecsadenii</taxon>
    </lineage>
</organism>
<evidence type="ECO:0000256" key="3">
    <source>
        <dbReference type="ARBA" id="ARBA00013812"/>
    </source>
</evidence>
<evidence type="ECO:0000256" key="9">
    <source>
        <dbReference type="ARBA" id="ARBA00023136"/>
    </source>
</evidence>
<feature type="transmembrane region" description="Helical" evidence="13">
    <location>
        <begin position="12"/>
        <end position="39"/>
    </location>
</feature>
<accession>A0AA51VJ78</accession>
<comment type="function">
    <text evidence="11">Plays a role in viral cell-to-cell propagation, by facilitating genome transport to neighboring plant cells through plasmosdesmata. May induce the formation of granular vesicles derived from the Endoplasmic reticulum, which align on actin filaments.</text>
</comment>
<keyword evidence="7 13" id="KW-1133">Transmembrane helix</keyword>
<keyword evidence="10" id="KW-1038">Host endoplasmic reticulum</keyword>
<keyword evidence="6" id="KW-1043">Host membrane</keyword>